<accession>A0AAT9G423</accession>
<dbReference type="InterPro" id="IPR006194">
    <property type="entry name" value="Gly-tRNA-synth_heterodimer"/>
</dbReference>
<dbReference type="InterPro" id="IPR002310">
    <property type="entry name" value="Gly-tRNA_ligase_asu"/>
</dbReference>
<dbReference type="HAMAP" id="MF_00254">
    <property type="entry name" value="Gly_tRNA_synth_alpha"/>
    <property type="match status" value="1"/>
</dbReference>
<keyword evidence="4 9" id="KW-0547">Nucleotide-binding</keyword>
<evidence type="ECO:0000256" key="7">
    <source>
        <dbReference type="ARBA" id="ARBA00023146"/>
    </source>
</evidence>
<sequence length="301" mass="35400">MHTFNLKTFDGLILSLYEFWMMQGCAVIQSLDLEVGAATSHPMTCLRAIGPEPMSIAYVQNSRRPMDGRYGKNTYRLQHYYQFQVAIKPSPKNIQNIYIDSLKYLGIDFSIHDIKFIEDNWENPTLGAWGIGWEVWLNGMEITQFTYFQQIGGLDCKPITIEISYGLERIAMHIQKVDTVYDLIWSNNGNNSLTYRDMFYQNEYEQSAYNFDHANINFLFEFFEKYEQEADYLMSLKKPLLLVAYERILKASHIFNLLDARKAISVTERQNYILRINNISKKIAVAYYNYRKKLNFPMCKN</sequence>
<dbReference type="SUPFAM" id="SSF55681">
    <property type="entry name" value="Class II aaRS and biotin synthetases"/>
    <property type="match status" value="1"/>
</dbReference>
<dbReference type="Pfam" id="PF02091">
    <property type="entry name" value="tRNA-synt_2e"/>
    <property type="match status" value="1"/>
</dbReference>
<dbReference type="EC" id="6.1.1.14" evidence="9"/>
<comment type="subunit">
    <text evidence="2 9">Tetramer of two alpha and two beta subunits.</text>
</comment>
<keyword evidence="6 9" id="KW-0648">Protein biosynthesis</keyword>
<organism evidence="10">
    <name type="scientific">Candidatus Aschnera chinzeii</name>
    <dbReference type="NCBI Taxonomy" id="1485666"/>
    <lineage>
        <taxon>Bacteria</taxon>
        <taxon>Pseudomonadati</taxon>
        <taxon>Pseudomonadota</taxon>
        <taxon>Gammaproteobacteria</taxon>
        <taxon>Enterobacterales</taxon>
        <taxon>Enterobacteriaceae</taxon>
        <taxon>Candidatus Aschnera</taxon>
    </lineage>
</organism>
<evidence type="ECO:0000256" key="1">
    <source>
        <dbReference type="ARBA" id="ARBA00008226"/>
    </source>
</evidence>
<evidence type="ECO:0000256" key="3">
    <source>
        <dbReference type="ARBA" id="ARBA00022598"/>
    </source>
</evidence>
<evidence type="ECO:0000256" key="6">
    <source>
        <dbReference type="ARBA" id="ARBA00022917"/>
    </source>
</evidence>
<comment type="catalytic activity">
    <reaction evidence="8 9">
        <text>tRNA(Gly) + glycine + ATP = glycyl-tRNA(Gly) + AMP + diphosphate</text>
        <dbReference type="Rhea" id="RHEA:16013"/>
        <dbReference type="Rhea" id="RHEA-COMP:9664"/>
        <dbReference type="Rhea" id="RHEA-COMP:9683"/>
        <dbReference type="ChEBI" id="CHEBI:30616"/>
        <dbReference type="ChEBI" id="CHEBI:33019"/>
        <dbReference type="ChEBI" id="CHEBI:57305"/>
        <dbReference type="ChEBI" id="CHEBI:78442"/>
        <dbReference type="ChEBI" id="CHEBI:78522"/>
        <dbReference type="ChEBI" id="CHEBI:456215"/>
        <dbReference type="EC" id="6.1.1.14"/>
    </reaction>
</comment>
<dbReference type="NCBIfam" id="NF006827">
    <property type="entry name" value="PRK09348.1"/>
    <property type="match status" value="1"/>
</dbReference>
<keyword evidence="9" id="KW-0963">Cytoplasm</keyword>
<dbReference type="GO" id="GO:0005829">
    <property type="term" value="C:cytosol"/>
    <property type="evidence" value="ECO:0007669"/>
    <property type="project" value="TreeGrafter"/>
</dbReference>
<dbReference type="FunFam" id="3.30.930.10:FF:000006">
    <property type="entry name" value="Glycine--tRNA ligase alpha subunit"/>
    <property type="match status" value="1"/>
</dbReference>
<dbReference type="GO" id="GO:0004820">
    <property type="term" value="F:glycine-tRNA ligase activity"/>
    <property type="evidence" value="ECO:0007669"/>
    <property type="project" value="UniProtKB-UniRule"/>
</dbReference>
<evidence type="ECO:0000256" key="9">
    <source>
        <dbReference type="HAMAP-Rule" id="MF_00254"/>
    </source>
</evidence>
<dbReference type="GO" id="GO:0006426">
    <property type="term" value="P:glycyl-tRNA aminoacylation"/>
    <property type="evidence" value="ECO:0007669"/>
    <property type="project" value="UniProtKB-UniRule"/>
</dbReference>
<reference evidence="10" key="2">
    <citation type="submission" date="2023-10" db="EMBL/GenBank/DDBJ databases">
        <authorList>
            <person name="Koga R."/>
            <person name="Fukatsu T."/>
        </authorList>
    </citation>
    <scope>NUCLEOTIDE SEQUENCE</scope>
    <source>
        <strain evidence="10">Kw-01</strain>
    </source>
</reference>
<dbReference type="NCBIfam" id="TIGR00388">
    <property type="entry name" value="glyQ"/>
    <property type="match status" value="1"/>
</dbReference>
<reference evidence="10" key="1">
    <citation type="journal article" date="2023" name="Front. Microbiol.">
        <title>Genome analysis of Candidatus Aschnera chinzeii, the bacterial endosymbiont of the blood-sucking bat fly Penicillidia jenynsii (Insecta: Diptera: Nycteribiidae).</title>
        <authorList>
            <person name="Koga R."/>
            <person name="Moriyama M."/>
            <person name="Nozaki T."/>
            <person name="Fukatsu T."/>
        </authorList>
    </citation>
    <scope>NUCLEOTIDE SEQUENCE</scope>
    <source>
        <strain evidence="10">Kw-01</strain>
    </source>
</reference>
<dbReference type="PANTHER" id="PTHR30075">
    <property type="entry name" value="GLYCYL-TRNA SYNTHETASE"/>
    <property type="match status" value="1"/>
</dbReference>
<dbReference type="PANTHER" id="PTHR30075:SF2">
    <property type="entry name" value="GLYCINE--TRNA LIGASE, CHLOROPLASTIC_MITOCHONDRIAL 2"/>
    <property type="match status" value="1"/>
</dbReference>
<evidence type="ECO:0000256" key="5">
    <source>
        <dbReference type="ARBA" id="ARBA00022840"/>
    </source>
</evidence>
<keyword evidence="7 9" id="KW-0030">Aminoacyl-tRNA synthetase</keyword>
<dbReference type="AlphaFoldDB" id="A0AAT9G423"/>
<gene>
    <name evidence="9 10" type="primary">glyQ</name>
    <name evidence="10" type="ORF">ACHINZ_1370</name>
</gene>
<dbReference type="EMBL" id="AP028961">
    <property type="protein sequence ID" value="BET44467.1"/>
    <property type="molecule type" value="Genomic_DNA"/>
</dbReference>
<protein>
    <recommendedName>
        <fullName evidence="9">Glycine--tRNA ligase alpha subunit</fullName>
        <ecNumber evidence="9">6.1.1.14</ecNumber>
    </recommendedName>
    <alternativeName>
        <fullName evidence="9">Glycyl-tRNA synthetase alpha subunit</fullName>
        <shortName evidence="9">GlyRS</shortName>
    </alternativeName>
</protein>
<dbReference type="GO" id="GO:0005524">
    <property type="term" value="F:ATP binding"/>
    <property type="evidence" value="ECO:0007669"/>
    <property type="project" value="UniProtKB-UniRule"/>
</dbReference>
<comment type="similarity">
    <text evidence="1 9">Belongs to the class-II aminoacyl-tRNA synthetase family.</text>
</comment>
<dbReference type="Gene3D" id="1.20.58.180">
    <property type="entry name" value="Class II aaRS and biotin synthetases, domain 2"/>
    <property type="match status" value="1"/>
</dbReference>
<dbReference type="Gene3D" id="3.30.930.10">
    <property type="entry name" value="Bira Bifunctional Protein, Domain 2"/>
    <property type="match status" value="1"/>
</dbReference>
<dbReference type="PRINTS" id="PR01044">
    <property type="entry name" value="TRNASYNTHGA"/>
</dbReference>
<proteinExistence type="inferred from homology"/>
<dbReference type="PROSITE" id="PS50861">
    <property type="entry name" value="AA_TRNA_LIGASE_II_GLYAB"/>
    <property type="match status" value="1"/>
</dbReference>
<evidence type="ECO:0000256" key="2">
    <source>
        <dbReference type="ARBA" id="ARBA00011209"/>
    </source>
</evidence>
<evidence type="ECO:0000313" key="10">
    <source>
        <dbReference type="EMBL" id="BET44467.1"/>
    </source>
</evidence>
<evidence type="ECO:0000256" key="8">
    <source>
        <dbReference type="ARBA" id="ARBA00047937"/>
    </source>
</evidence>
<keyword evidence="5 9" id="KW-0067">ATP-binding</keyword>
<name>A0AAT9G423_9ENTR</name>
<dbReference type="InterPro" id="IPR045864">
    <property type="entry name" value="aa-tRNA-synth_II/BPL/LPL"/>
</dbReference>
<evidence type="ECO:0000256" key="4">
    <source>
        <dbReference type="ARBA" id="ARBA00022741"/>
    </source>
</evidence>
<comment type="subcellular location">
    <subcellularLocation>
        <location evidence="9">Cytoplasm</location>
    </subcellularLocation>
</comment>
<keyword evidence="3 9" id="KW-0436">Ligase</keyword>